<dbReference type="AlphaFoldDB" id="A0A7G9W8C7"/>
<accession>A0A7G9W8C7</accession>
<gene>
    <name evidence="1" type="ORF">HYG86_09210</name>
</gene>
<dbReference type="EMBL" id="CP058559">
    <property type="protein sequence ID" value="QNO14939.1"/>
    <property type="molecule type" value="Genomic_DNA"/>
</dbReference>
<name>A0A7G9W8C7_ALKCA</name>
<reference evidence="1 2" key="1">
    <citation type="submission" date="2020-07" db="EMBL/GenBank/DDBJ databases">
        <title>Alkalicella. sp. LB2 genome.</title>
        <authorList>
            <person name="Postec A."/>
            <person name="Quemeneur M."/>
        </authorList>
    </citation>
    <scope>NUCLEOTIDE SEQUENCE [LARGE SCALE GENOMIC DNA]</scope>
    <source>
        <strain evidence="1 2">LB2</strain>
    </source>
</reference>
<dbReference type="KEGG" id="acae:HYG86_09210"/>
<protein>
    <submittedName>
        <fullName evidence="1">Uncharacterized protein</fullName>
    </submittedName>
</protein>
<keyword evidence="2" id="KW-1185">Reference proteome</keyword>
<dbReference type="Proteomes" id="UP000516160">
    <property type="component" value="Chromosome"/>
</dbReference>
<evidence type="ECO:0000313" key="2">
    <source>
        <dbReference type="Proteomes" id="UP000516160"/>
    </source>
</evidence>
<sequence length="74" mass="8446">MEVKCIKELSVPMCDDDGLHLDNGETYVVEQGTEWEVIEDKVRYIVGGEIRLESGSGWVEISEDTFKEHFEPAK</sequence>
<organism evidence="1 2">
    <name type="scientific">Alkalicella caledoniensis</name>
    <dbReference type="NCBI Taxonomy" id="2731377"/>
    <lineage>
        <taxon>Bacteria</taxon>
        <taxon>Bacillati</taxon>
        <taxon>Bacillota</taxon>
        <taxon>Clostridia</taxon>
        <taxon>Eubacteriales</taxon>
        <taxon>Proteinivoracaceae</taxon>
        <taxon>Alkalicella</taxon>
    </lineage>
</organism>
<evidence type="ECO:0000313" key="1">
    <source>
        <dbReference type="EMBL" id="QNO14939.1"/>
    </source>
</evidence>
<proteinExistence type="predicted"/>
<dbReference type="RefSeq" id="WP_213165303.1">
    <property type="nucleotide sequence ID" value="NZ_CP058559.1"/>
</dbReference>